<keyword evidence="10 15" id="KW-0560">Oxidoreductase</keyword>
<dbReference type="GO" id="GO:0005506">
    <property type="term" value="F:iron ion binding"/>
    <property type="evidence" value="ECO:0007669"/>
    <property type="project" value="InterPro"/>
</dbReference>
<dbReference type="GO" id="GO:0005789">
    <property type="term" value="C:endoplasmic reticulum membrane"/>
    <property type="evidence" value="ECO:0007669"/>
    <property type="project" value="UniProtKB-SubCell"/>
</dbReference>
<dbReference type="InterPro" id="IPR001128">
    <property type="entry name" value="Cyt_P450"/>
</dbReference>
<evidence type="ECO:0000256" key="11">
    <source>
        <dbReference type="ARBA" id="ARBA00023004"/>
    </source>
</evidence>
<dbReference type="Proteomes" id="UP001233999">
    <property type="component" value="Unassembled WGS sequence"/>
</dbReference>
<proteinExistence type="inferred from homology"/>
<comment type="caution">
    <text evidence="16">The sequence shown here is derived from an EMBL/GenBank/DDBJ whole genome shotgun (WGS) entry which is preliminary data.</text>
</comment>
<keyword evidence="13" id="KW-0472">Membrane</keyword>
<feature type="binding site" description="axial binding residue" evidence="14">
    <location>
        <position position="107"/>
    </location>
    <ligand>
        <name>heme</name>
        <dbReference type="ChEBI" id="CHEBI:30413"/>
    </ligand>
    <ligandPart>
        <name>Fe</name>
        <dbReference type="ChEBI" id="CHEBI:18248"/>
    </ligandPart>
</feature>
<dbReference type="PRINTS" id="PR00465">
    <property type="entry name" value="EP450IV"/>
</dbReference>
<evidence type="ECO:0000313" key="16">
    <source>
        <dbReference type="EMBL" id="KAJ9600642.1"/>
    </source>
</evidence>
<comment type="subcellular location">
    <subcellularLocation>
        <location evidence="4">Endoplasmic reticulum membrane</location>
        <topology evidence="4">Peripheral membrane protein</topology>
    </subcellularLocation>
    <subcellularLocation>
        <location evidence="3">Microsome membrane</location>
        <topology evidence="3">Peripheral membrane protein</topology>
    </subcellularLocation>
</comment>
<dbReference type="InterPro" id="IPR017972">
    <property type="entry name" value="Cyt_P450_CS"/>
</dbReference>
<dbReference type="GO" id="GO:0020037">
    <property type="term" value="F:heme binding"/>
    <property type="evidence" value="ECO:0007669"/>
    <property type="project" value="InterPro"/>
</dbReference>
<dbReference type="PRINTS" id="PR00385">
    <property type="entry name" value="P450"/>
</dbReference>
<evidence type="ECO:0000313" key="17">
    <source>
        <dbReference type="Proteomes" id="UP001233999"/>
    </source>
</evidence>
<gene>
    <name evidence="16" type="ORF">L9F63_026222</name>
</gene>
<evidence type="ECO:0000256" key="10">
    <source>
        <dbReference type="ARBA" id="ARBA00023002"/>
    </source>
</evidence>
<name>A0AAD8ET13_DIPPU</name>
<dbReference type="PANTHER" id="PTHR24292:SF54">
    <property type="entry name" value="CYP9F3-RELATED"/>
    <property type="match status" value="1"/>
</dbReference>
<evidence type="ECO:0000256" key="14">
    <source>
        <dbReference type="PIRSR" id="PIRSR602403-1"/>
    </source>
</evidence>
<evidence type="ECO:0000256" key="2">
    <source>
        <dbReference type="ARBA" id="ARBA00003690"/>
    </source>
</evidence>
<keyword evidence="6 14" id="KW-0349">Heme</keyword>
<evidence type="ECO:0000256" key="4">
    <source>
        <dbReference type="ARBA" id="ARBA00004406"/>
    </source>
</evidence>
<keyword evidence="12 15" id="KW-0503">Monooxygenase</keyword>
<dbReference type="GO" id="GO:0004497">
    <property type="term" value="F:monooxygenase activity"/>
    <property type="evidence" value="ECO:0007669"/>
    <property type="project" value="UniProtKB-KW"/>
</dbReference>
<evidence type="ECO:0000256" key="1">
    <source>
        <dbReference type="ARBA" id="ARBA00001971"/>
    </source>
</evidence>
<dbReference type="InterPro" id="IPR002403">
    <property type="entry name" value="Cyt_P450_E_grp-IV"/>
</dbReference>
<comment type="cofactor">
    <cofactor evidence="1 14">
        <name>heme</name>
        <dbReference type="ChEBI" id="CHEBI:30413"/>
    </cofactor>
</comment>
<evidence type="ECO:0000256" key="5">
    <source>
        <dbReference type="ARBA" id="ARBA00010617"/>
    </source>
</evidence>
<keyword evidence="7 14" id="KW-0479">Metal-binding</keyword>
<reference evidence="16" key="1">
    <citation type="journal article" date="2023" name="IScience">
        <title>Live-bearing cockroach genome reveals convergent evolutionary mechanisms linked to viviparity in insects and beyond.</title>
        <authorList>
            <person name="Fouks B."/>
            <person name="Harrison M.C."/>
            <person name="Mikhailova A.A."/>
            <person name="Marchal E."/>
            <person name="English S."/>
            <person name="Carruthers M."/>
            <person name="Jennings E.C."/>
            <person name="Chiamaka E.L."/>
            <person name="Frigard R.A."/>
            <person name="Pippel M."/>
            <person name="Attardo G.M."/>
            <person name="Benoit J.B."/>
            <person name="Bornberg-Bauer E."/>
            <person name="Tobe S.S."/>
        </authorList>
    </citation>
    <scope>NUCLEOTIDE SEQUENCE</scope>
    <source>
        <strain evidence="16">Stay&amp;Tobe</strain>
    </source>
</reference>
<evidence type="ECO:0000256" key="3">
    <source>
        <dbReference type="ARBA" id="ARBA00004174"/>
    </source>
</evidence>
<dbReference type="PROSITE" id="PS00086">
    <property type="entry name" value="CYTOCHROME_P450"/>
    <property type="match status" value="1"/>
</dbReference>
<evidence type="ECO:0000256" key="13">
    <source>
        <dbReference type="ARBA" id="ARBA00023136"/>
    </source>
</evidence>
<keyword evidence="9" id="KW-0492">Microsome</keyword>
<dbReference type="Pfam" id="PF00067">
    <property type="entry name" value="p450"/>
    <property type="match status" value="1"/>
</dbReference>
<dbReference type="AlphaFoldDB" id="A0AAD8ET13"/>
<dbReference type="PANTHER" id="PTHR24292">
    <property type="entry name" value="CYTOCHROME P450"/>
    <property type="match status" value="1"/>
</dbReference>
<organism evidence="16 17">
    <name type="scientific">Diploptera punctata</name>
    <name type="common">Pacific beetle cockroach</name>
    <dbReference type="NCBI Taxonomy" id="6984"/>
    <lineage>
        <taxon>Eukaryota</taxon>
        <taxon>Metazoa</taxon>
        <taxon>Ecdysozoa</taxon>
        <taxon>Arthropoda</taxon>
        <taxon>Hexapoda</taxon>
        <taxon>Insecta</taxon>
        <taxon>Pterygota</taxon>
        <taxon>Neoptera</taxon>
        <taxon>Polyneoptera</taxon>
        <taxon>Dictyoptera</taxon>
        <taxon>Blattodea</taxon>
        <taxon>Blaberoidea</taxon>
        <taxon>Blaberidae</taxon>
        <taxon>Diplopterinae</taxon>
        <taxon>Diploptera</taxon>
    </lineage>
</organism>
<dbReference type="EMBL" id="JASPKZ010000186">
    <property type="protein sequence ID" value="KAJ9600642.1"/>
    <property type="molecule type" value="Genomic_DNA"/>
</dbReference>
<dbReference type="Gene3D" id="1.10.630.10">
    <property type="entry name" value="Cytochrome P450"/>
    <property type="match status" value="1"/>
</dbReference>
<evidence type="ECO:0008006" key="18">
    <source>
        <dbReference type="Google" id="ProtNLM"/>
    </source>
</evidence>
<evidence type="ECO:0000256" key="9">
    <source>
        <dbReference type="ARBA" id="ARBA00022848"/>
    </source>
</evidence>
<comment type="similarity">
    <text evidence="5 15">Belongs to the cytochrome P450 family.</text>
</comment>
<dbReference type="InterPro" id="IPR050476">
    <property type="entry name" value="Insect_CytP450_Detox"/>
</dbReference>
<reference evidence="16" key="2">
    <citation type="submission" date="2023-05" db="EMBL/GenBank/DDBJ databases">
        <authorList>
            <person name="Fouks B."/>
        </authorList>
    </citation>
    <scope>NUCLEOTIDE SEQUENCE</scope>
    <source>
        <strain evidence="16">Stay&amp;Tobe</strain>
        <tissue evidence="16">Testes</tissue>
    </source>
</reference>
<evidence type="ECO:0000256" key="12">
    <source>
        <dbReference type="ARBA" id="ARBA00023033"/>
    </source>
</evidence>
<sequence length="167" mass="18819">MKATKGAPTYEDVFGLPYLNMVVSETLRKYPPLPLLDRVCIQEYQLPGTDVVLEKNTPVFISLLGLHRDPNYFPEPDRYDPERFSEDNKRHLKPYTYLPFGEGPHNCIGMRFGLMAVKTALVHMLAEFEVKPCKDTPVPLVLSTRSSVLATVSGIPLEFVRSKAHAA</sequence>
<evidence type="ECO:0000256" key="8">
    <source>
        <dbReference type="ARBA" id="ARBA00022824"/>
    </source>
</evidence>
<evidence type="ECO:0000256" key="15">
    <source>
        <dbReference type="RuleBase" id="RU000461"/>
    </source>
</evidence>
<keyword evidence="8" id="KW-0256">Endoplasmic reticulum</keyword>
<protein>
    <recommendedName>
        <fullName evidence="18">Cytochrome P450</fullName>
    </recommendedName>
</protein>
<evidence type="ECO:0000256" key="7">
    <source>
        <dbReference type="ARBA" id="ARBA00022723"/>
    </source>
</evidence>
<comment type="function">
    <text evidence="2">May be involved in the metabolism of insect hormones and in the breakdown of synthetic insecticides.</text>
</comment>
<accession>A0AAD8ET13</accession>
<keyword evidence="11 14" id="KW-0408">Iron</keyword>
<dbReference type="SUPFAM" id="SSF48264">
    <property type="entry name" value="Cytochrome P450"/>
    <property type="match status" value="1"/>
</dbReference>
<keyword evidence="17" id="KW-1185">Reference proteome</keyword>
<dbReference type="GO" id="GO:0016705">
    <property type="term" value="F:oxidoreductase activity, acting on paired donors, with incorporation or reduction of molecular oxygen"/>
    <property type="evidence" value="ECO:0007669"/>
    <property type="project" value="InterPro"/>
</dbReference>
<evidence type="ECO:0000256" key="6">
    <source>
        <dbReference type="ARBA" id="ARBA00022617"/>
    </source>
</evidence>
<dbReference type="InterPro" id="IPR036396">
    <property type="entry name" value="Cyt_P450_sf"/>
</dbReference>